<name>A0AAV1I8F2_9CHLO</name>
<feature type="transmembrane region" description="Helical" evidence="8">
    <location>
        <begin position="14"/>
        <end position="31"/>
    </location>
</feature>
<dbReference type="SUPFAM" id="SSF144091">
    <property type="entry name" value="Rhomboid-like"/>
    <property type="match status" value="1"/>
</dbReference>
<dbReference type="PANTHER" id="PTHR43066:SF1">
    <property type="entry name" value="RHOMBOID PROTEIN 2"/>
    <property type="match status" value="1"/>
</dbReference>
<dbReference type="PANTHER" id="PTHR43066">
    <property type="entry name" value="RHOMBOID-RELATED PROTEIN"/>
    <property type="match status" value="1"/>
</dbReference>
<dbReference type="AlphaFoldDB" id="A0AAV1I8F2"/>
<evidence type="ECO:0000256" key="6">
    <source>
        <dbReference type="ARBA" id="ARBA00022989"/>
    </source>
</evidence>
<dbReference type="Proteomes" id="UP001314263">
    <property type="component" value="Unassembled WGS sequence"/>
</dbReference>
<keyword evidence="11" id="KW-1185">Reference proteome</keyword>
<keyword evidence="7 8" id="KW-0472">Membrane</keyword>
<gene>
    <name evidence="10" type="ORF">CVIRNUC_006830</name>
</gene>
<evidence type="ECO:0000256" key="3">
    <source>
        <dbReference type="ARBA" id="ARBA00022670"/>
    </source>
</evidence>
<keyword evidence="5" id="KW-0378">Hydrolase</keyword>
<evidence type="ECO:0000256" key="4">
    <source>
        <dbReference type="ARBA" id="ARBA00022692"/>
    </source>
</evidence>
<dbReference type="EMBL" id="CAUYUE010000009">
    <property type="protein sequence ID" value="CAK0783631.1"/>
    <property type="molecule type" value="Genomic_DNA"/>
</dbReference>
<dbReference type="FunFam" id="1.20.1540.10:FF:000008">
    <property type="entry name" value="RHOMBOID-like protein 13"/>
    <property type="match status" value="1"/>
</dbReference>
<keyword evidence="6 8" id="KW-1133">Transmembrane helix</keyword>
<accession>A0AAV1I8F2</accession>
<reference evidence="10 11" key="1">
    <citation type="submission" date="2023-10" db="EMBL/GenBank/DDBJ databases">
        <authorList>
            <person name="Maclean D."/>
            <person name="Macfadyen A."/>
        </authorList>
    </citation>
    <scope>NUCLEOTIDE SEQUENCE [LARGE SCALE GENOMIC DNA]</scope>
</reference>
<evidence type="ECO:0000259" key="9">
    <source>
        <dbReference type="Pfam" id="PF01694"/>
    </source>
</evidence>
<protein>
    <recommendedName>
        <fullName evidence="9">Peptidase S54 rhomboid domain-containing protein</fullName>
    </recommendedName>
</protein>
<dbReference type="InterPro" id="IPR022764">
    <property type="entry name" value="Peptidase_S54_rhomboid_dom"/>
</dbReference>
<dbReference type="GO" id="GO:0016020">
    <property type="term" value="C:membrane"/>
    <property type="evidence" value="ECO:0007669"/>
    <property type="project" value="UniProtKB-SubCell"/>
</dbReference>
<comment type="caution">
    <text evidence="10">The sequence shown here is derived from an EMBL/GenBank/DDBJ whole genome shotgun (WGS) entry which is preliminary data.</text>
</comment>
<evidence type="ECO:0000256" key="7">
    <source>
        <dbReference type="ARBA" id="ARBA00023136"/>
    </source>
</evidence>
<feature type="transmembrane region" description="Helical" evidence="8">
    <location>
        <begin position="208"/>
        <end position="226"/>
    </location>
</feature>
<organism evidence="10 11">
    <name type="scientific">Coccomyxa viridis</name>
    <dbReference type="NCBI Taxonomy" id="1274662"/>
    <lineage>
        <taxon>Eukaryota</taxon>
        <taxon>Viridiplantae</taxon>
        <taxon>Chlorophyta</taxon>
        <taxon>core chlorophytes</taxon>
        <taxon>Trebouxiophyceae</taxon>
        <taxon>Trebouxiophyceae incertae sedis</taxon>
        <taxon>Coccomyxaceae</taxon>
        <taxon>Coccomyxa</taxon>
    </lineage>
</organism>
<evidence type="ECO:0000256" key="8">
    <source>
        <dbReference type="SAM" id="Phobius"/>
    </source>
</evidence>
<evidence type="ECO:0000256" key="2">
    <source>
        <dbReference type="ARBA" id="ARBA00009045"/>
    </source>
</evidence>
<dbReference type="Pfam" id="PF01694">
    <property type="entry name" value="Rhomboid"/>
    <property type="match status" value="1"/>
</dbReference>
<feature type="transmembrane region" description="Helical" evidence="8">
    <location>
        <begin position="127"/>
        <end position="156"/>
    </location>
</feature>
<evidence type="ECO:0000313" key="11">
    <source>
        <dbReference type="Proteomes" id="UP001314263"/>
    </source>
</evidence>
<keyword evidence="3" id="KW-0645">Protease</keyword>
<comment type="subcellular location">
    <subcellularLocation>
        <location evidence="1">Membrane</location>
        <topology evidence="1">Multi-pass membrane protein</topology>
    </subcellularLocation>
</comment>
<dbReference type="GO" id="GO:0004252">
    <property type="term" value="F:serine-type endopeptidase activity"/>
    <property type="evidence" value="ECO:0007669"/>
    <property type="project" value="InterPro"/>
</dbReference>
<feature type="transmembrane region" description="Helical" evidence="8">
    <location>
        <begin position="184"/>
        <end position="202"/>
    </location>
</feature>
<evidence type="ECO:0000256" key="1">
    <source>
        <dbReference type="ARBA" id="ARBA00004141"/>
    </source>
</evidence>
<dbReference type="GO" id="GO:0006508">
    <property type="term" value="P:proteolysis"/>
    <property type="evidence" value="ECO:0007669"/>
    <property type="project" value="UniProtKB-KW"/>
</dbReference>
<feature type="transmembrane region" description="Helical" evidence="8">
    <location>
        <begin position="92"/>
        <end position="115"/>
    </location>
</feature>
<feature type="domain" description="Peptidase S54 rhomboid" evidence="9">
    <location>
        <begin position="50"/>
        <end position="199"/>
    </location>
</feature>
<proteinExistence type="inferred from homology"/>
<comment type="similarity">
    <text evidence="2">Belongs to the peptidase S54 family.</text>
</comment>
<evidence type="ECO:0000256" key="5">
    <source>
        <dbReference type="ARBA" id="ARBA00022801"/>
    </source>
</evidence>
<keyword evidence="4 8" id="KW-0812">Transmembrane</keyword>
<sequence length="263" mass="28364">MGQSIVLQVLHRPATSLTCTLLGAIYLYITTKGIGYDQVGLSYEKAVGRCEIWRIITAQLSHVELLHLLFNLTALWSLGDVEAADGFASKGGVAYVVQMSIVLLLLSGVVTVGLYHVAGKTLKREQFLSVTTVGYSAVIFGWMTILAATGVASFSVFGFGNIPMYLTPFASLILTSIIIPRASFMGHLSGILVGFLAATGALDWLTLWWLASLAVWAAAITVYHMVRTERLQVPGLRMLHQDVGDIETGSPAVHIVGGVVERR</sequence>
<dbReference type="Gene3D" id="1.20.1540.10">
    <property type="entry name" value="Rhomboid-like"/>
    <property type="match status" value="1"/>
</dbReference>
<evidence type="ECO:0000313" key="10">
    <source>
        <dbReference type="EMBL" id="CAK0783631.1"/>
    </source>
</evidence>
<dbReference type="InterPro" id="IPR035952">
    <property type="entry name" value="Rhomboid-like_sf"/>
</dbReference>